<accession>A0AAE0C6L9</accession>
<evidence type="ECO:0000313" key="2">
    <source>
        <dbReference type="EMBL" id="KAK3248489.1"/>
    </source>
</evidence>
<comment type="caution">
    <text evidence="3">The sequence shown here is derived from an EMBL/GenBank/DDBJ whole genome shotgun (WGS) entry which is preliminary data.</text>
</comment>
<evidence type="ECO:0000313" key="1">
    <source>
        <dbReference type="EMBL" id="KAK3245847.1"/>
    </source>
</evidence>
<dbReference type="AlphaFoldDB" id="A0AAE0C6L9"/>
<name>A0AAE0C6L9_9CHLO</name>
<keyword evidence="4" id="KW-1185">Reference proteome</keyword>
<reference evidence="3" key="2">
    <citation type="submission" date="2023-06" db="EMBL/GenBank/DDBJ databases">
        <title>Long-read-based genome assembly of the green algal bacterivore Cymbomonas tetramitiformis.</title>
        <authorList>
            <person name="Gyaltshen Y."/>
            <person name="Rozenberg A."/>
            <person name="Paasch A."/>
            <person name="Burns J.A."/>
            <person name="Warring S."/>
            <person name="Larson R."/>
            <person name="Maurer-Alcala X."/>
            <person name="Dacks J."/>
            <person name="Kim E."/>
        </authorList>
    </citation>
    <scope>NUCLEOTIDE SEQUENCE</scope>
    <source>
        <strain evidence="3">PLY_AMNH</strain>
    </source>
</reference>
<dbReference type="Proteomes" id="UP001190700">
    <property type="component" value="Unassembled WGS sequence"/>
</dbReference>
<reference evidence="3 4" key="1">
    <citation type="journal article" date="2015" name="Genome Biol. Evol.">
        <title>Comparative Genomics of a Bacterivorous Green Alga Reveals Evolutionary Causalities and Consequences of Phago-Mixotrophic Mode of Nutrition.</title>
        <authorList>
            <person name="Burns J.A."/>
            <person name="Paasch A."/>
            <person name="Narechania A."/>
            <person name="Kim E."/>
        </authorList>
    </citation>
    <scope>NUCLEOTIDE SEQUENCE [LARGE SCALE GENOMIC DNA]</scope>
    <source>
        <strain evidence="3">PLY_AMNH</strain>
    </source>
</reference>
<dbReference type="EMBL" id="LGRX02028034">
    <property type="protein sequence ID" value="KAK3248495.1"/>
    <property type="molecule type" value="Genomic_DNA"/>
</dbReference>
<sequence>MSVASPEAQSWESEPIEETVPRALHFESEVPLYANPEHVRFVQDVQNDEIFDVSLVVPSNINQDDLAVHTHLEARVPARDGDAVRNSDVCRSVFGRTPAEVTTERKEYPHVLYAIVGKSYTYPNYFRYAYFVHVWGVDLSSRNTPDYATYVRDEVLQTALYTKRYVHLFLLIFESVRKISQEEDTHVTVLCPAIGLSDTMEQYQSACNCFVQAVLWTAPMYLSIARHKFMFCGVDDHLKSRLDHIPGVQTTILPVHDMPVESDSVRVIVNEWDDGSFIHDRSDDIAEVGVLEEPRRPPESFVPHNLFFNPSLRDATTWHRVRLTSFITLQDRTKEVTLSLTDPEFTEWAVYHEVKLENLEWKDLELLTWYLLNKTKSNVVNLKLDSAGNIWTDTHVRKSPDGLILHHDAKDIRVDVTTRSQTTLIEDVQADIIRCEDLSGASKKIENDLRKLLAPDAEWRQTWIRKHIVDFVDNSEQTLDKYVSSVMWFIDFLIQLQLFVYGAFADDTRREARAKVLYEKMKDCPYYIRAYPLIRVEMFAARSFLHEYFTENLDTAYQDTLSSLHKALCKQNVLDSQLIQMSYLDTISSADPPDHEFKWKVRGDLEKEMMIQSLSPSMQSDWNSFLETCDHFYVRNDLFGFQNQVVYDMVGTELNLVDTLHKLMDSEHRGMGAPLVLP</sequence>
<gene>
    <name evidence="3" type="ORF">CYMTET_42046</name>
    <name evidence="2" type="ORF">CYMTET_42051</name>
    <name evidence="1" type="ORF">CYMTET_44668</name>
</gene>
<protein>
    <submittedName>
        <fullName evidence="3">Uncharacterized protein</fullName>
    </submittedName>
</protein>
<evidence type="ECO:0000313" key="3">
    <source>
        <dbReference type="EMBL" id="KAK3248495.1"/>
    </source>
</evidence>
<dbReference type="EMBL" id="LGRX02028035">
    <property type="protein sequence ID" value="KAK3248489.1"/>
    <property type="molecule type" value="Genomic_DNA"/>
</dbReference>
<organism evidence="3 4">
    <name type="scientific">Cymbomonas tetramitiformis</name>
    <dbReference type="NCBI Taxonomy" id="36881"/>
    <lineage>
        <taxon>Eukaryota</taxon>
        <taxon>Viridiplantae</taxon>
        <taxon>Chlorophyta</taxon>
        <taxon>Pyramimonadophyceae</taxon>
        <taxon>Pyramimonadales</taxon>
        <taxon>Pyramimonadaceae</taxon>
        <taxon>Cymbomonas</taxon>
    </lineage>
</organism>
<proteinExistence type="predicted"/>
<evidence type="ECO:0000313" key="4">
    <source>
        <dbReference type="Proteomes" id="UP001190700"/>
    </source>
</evidence>
<dbReference type="EMBL" id="LGRX02030310">
    <property type="protein sequence ID" value="KAK3245847.1"/>
    <property type="molecule type" value="Genomic_DNA"/>
</dbReference>